<sequence length="429" mass="47682">MKQIPVSVLSDFHDSGVEMPELSEPISIATYHPDPSALEGTIMGMQALRLDERLLTDFNCAFRIMVIALNSFSQPLVYPGGPSKKPAIIIPLSSTSAYVGFARPEALTMIFSTYNDPVQAELRKLLGEESYDSFVEELCAFTEAGYDDKAYQKPLEVLTEHMKRLLRVLGEKIETIEQTIVPRLLEAIRALKRPLYTFEKVALDLGTAAALLLPFINTLGVSPGSPLLIAPDTFVWLGPGAYWLLTPSDTEDWPTLSPFTVSFGDMLKLLDTCLPLSLYLPRHYCYNRGDVSGELCYCRLDMDIYEFSTATGKQDFISDVSLFDRYELIIRTGEKITYKCLLVIIPVGMRSYTASMGALNFVEKSPVLLTLLSGIYSVSDVRVTAPAYQLLTEYREDDTLSAIPLGLSVMGNLSGILVTQIQAYRGEEH</sequence>
<evidence type="ECO:0000313" key="2">
    <source>
        <dbReference type="Proteomes" id="UP000315496"/>
    </source>
</evidence>
<dbReference type="OrthoDB" id="10265868at2759"/>
<comment type="caution">
    <text evidence="1">The sequence shown here is derived from an EMBL/GenBank/DDBJ whole genome shotgun (WGS) entry which is preliminary data.</text>
</comment>
<name>A0A4Z1T398_GIAMU</name>
<protein>
    <submittedName>
        <fullName evidence="1">Uncharacterized protein</fullName>
    </submittedName>
</protein>
<accession>A0A4Z1T398</accession>
<organism evidence="1 2">
    <name type="scientific">Giardia muris</name>
    <dbReference type="NCBI Taxonomy" id="5742"/>
    <lineage>
        <taxon>Eukaryota</taxon>
        <taxon>Metamonada</taxon>
        <taxon>Diplomonadida</taxon>
        <taxon>Hexamitidae</taxon>
        <taxon>Giardiinae</taxon>
        <taxon>Giardia</taxon>
    </lineage>
</organism>
<gene>
    <name evidence="1" type="ORF">GMRT_11071</name>
</gene>
<dbReference type="EMBL" id="VDLU01000001">
    <property type="protein sequence ID" value="TNJ30128.1"/>
    <property type="molecule type" value="Genomic_DNA"/>
</dbReference>
<keyword evidence="2" id="KW-1185">Reference proteome</keyword>
<dbReference type="Proteomes" id="UP000315496">
    <property type="component" value="Chromosome 1"/>
</dbReference>
<reference evidence="1 2" key="1">
    <citation type="submission" date="2019-05" db="EMBL/GenBank/DDBJ databases">
        <title>The compact genome of Giardia muris reveals important steps in the evolution of intestinal protozoan parasites.</title>
        <authorList>
            <person name="Xu F."/>
            <person name="Jimenez-Gonzalez A."/>
            <person name="Einarsson E."/>
            <person name="Astvaldsson A."/>
            <person name="Peirasmaki D."/>
            <person name="Eckmann L."/>
            <person name="Andersson J.O."/>
            <person name="Svard S.G."/>
            <person name="Jerlstrom-Hultqvist J."/>
        </authorList>
    </citation>
    <scope>NUCLEOTIDE SEQUENCE [LARGE SCALE GENOMIC DNA]</scope>
    <source>
        <strain evidence="1 2">Roberts-Thomson</strain>
    </source>
</reference>
<dbReference type="VEuPathDB" id="GiardiaDB:GMRT_11071"/>
<dbReference type="AlphaFoldDB" id="A0A4Z1T398"/>
<evidence type="ECO:0000313" key="1">
    <source>
        <dbReference type="EMBL" id="TNJ30128.1"/>
    </source>
</evidence>
<proteinExistence type="predicted"/>